<keyword evidence="5" id="KW-1185">Reference proteome</keyword>
<dbReference type="SUPFAM" id="SSF52540">
    <property type="entry name" value="P-loop containing nucleoside triphosphate hydrolases"/>
    <property type="match status" value="1"/>
</dbReference>
<name>A0A4R6JBB3_9ACTN</name>
<organism evidence="4 5">
    <name type="scientific">Paractinoplanes brasiliensis</name>
    <dbReference type="NCBI Taxonomy" id="52695"/>
    <lineage>
        <taxon>Bacteria</taxon>
        <taxon>Bacillati</taxon>
        <taxon>Actinomycetota</taxon>
        <taxon>Actinomycetes</taxon>
        <taxon>Micromonosporales</taxon>
        <taxon>Micromonosporaceae</taxon>
        <taxon>Paractinoplanes</taxon>
    </lineage>
</organism>
<gene>
    <name evidence="4" type="ORF">C8E87_8012</name>
</gene>
<dbReference type="SMART" id="SM00382">
    <property type="entry name" value="AAA"/>
    <property type="match status" value="1"/>
</dbReference>
<keyword evidence="2" id="KW-0067">ATP-binding</keyword>
<feature type="domain" description="HTH luxR-type" evidence="3">
    <location>
        <begin position="880"/>
        <end position="946"/>
    </location>
</feature>
<accession>A0A4R6JBB3</accession>
<dbReference type="GO" id="GO:0005737">
    <property type="term" value="C:cytoplasm"/>
    <property type="evidence" value="ECO:0007669"/>
    <property type="project" value="TreeGrafter"/>
</dbReference>
<dbReference type="InterPro" id="IPR016032">
    <property type="entry name" value="Sig_transdc_resp-reg_C-effctor"/>
</dbReference>
<dbReference type="PANTHER" id="PTHR16305:SF35">
    <property type="entry name" value="TRANSCRIPTIONAL ACTIVATOR DOMAIN"/>
    <property type="match status" value="1"/>
</dbReference>
<dbReference type="SUPFAM" id="SSF46894">
    <property type="entry name" value="C-terminal effector domain of the bipartite response regulators"/>
    <property type="match status" value="1"/>
</dbReference>
<dbReference type="PROSITE" id="PS50043">
    <property type="entry name" value="HTH_LUXR_2"/>
    <property type="match status" value="1"/>
</dbReference>
<reference evidence="4 5" key="1">
    <citation type="submission" date="2019-03" db="EMBL/GenBank/DDBJ databases">
        <title>Sequencing the genomes of 1000 actinobacteria strains.</title>
        <authorList>
            <person name="Klenk H.-P."/>
        </authorList>
    </citation>
    <scope>NUCLEOTIDE SEQUENCE [LARGE SCALE GENOMIC DNA]</scope>
    <source>
        <strain evidence="4 5">DSM 43805</strain>
    </source>
</reference>
<dbReference type="GO" id="GO:0003677">
    <property type="term" value="F:DNA binding"/>
    <property type="evidence" value="ECO:0007669"/>
    <property type="project" value="InterPro"/>
</dbReference>
<dbReference type="SMART" id="SM00421">
    <property type="entry name" value="HTH_LUXR"/>
    <property type="match status" value="1"/>
</dbReference>
<dbReference type="InterPro" id="IPR041664">
    <property type="entry name" value="AAA_16"/>
</dbReference>
<evidence type="ECO:0000256" key="2">
    <source>
        <dbReference type="ARBA" id="ARBA00022840"/>
    </source>
</evidence>
<dbReference type="InterPro" id="IPR036388">
    <property type="entry name" value="WH-like_DNA-bd_sf"/>
</dbReference>
<dbReference type="GO" id="GO:0005524">
    <property type="term" value="F:ATP binding"/>
    <property type="evidence" value="ECO:0007669"/>
    <property type="project" value="UniProtKB-KW"/>
</dbReference>
<dbReference type="EMBL" id="SNWR01000002">
    <property type="protein sequence ID" value="TDO32547.1"/>
    <property type="molecule type" value="Genomic_DNA"/>
</dbReference>
<sequence length="952" mass="102250">MTWQRPRTTRPSHPSSARALLGREAECEALDQVLSAVRGGQGRSLVIHGEPGVGKSILLDYLIARASDCRVVSAAGIPSEAELAYAALHHVCAPLLGRLGELPEPQRDAVGTAFGLRGGPPPDRFLVGLGVLGLFALVAESQPLLCVIDDLQWLDEASAAALAFLARRLGAEPVACVFAVRDADDSSKRGSRSIDDAGLPRLWVRGLSDGDARTLLGTAVLGPIDDQVRDRIIAEARGNPLALIELPHGLTNVELAGGYGFPAAQALTGFPAAQALTLRIEQSFLRRLGQMPPDARRLLLVAAAELYGDPIVVWRAAARLSIDASAAAAAAASGLVQFGTRIQFRHPLVRSAVYRSASARTRMSVHAALAESLDRDAHPERRAWHRAHATTAPDEALAEDLEQSAARAQARGGLAAAAAFLHRAVMFTPDPEDRARRALDAARAHHDAGAAGPAQELLETARRGTRDAGVIARISLLHAEIAFTTDHGVQAPPLLLDAARQLAAFDITLARQTYLQAVSAAMFTGRLAAGDGVTQIARAARAAPPSPALPAATDLLLDGFTLLLTENANVATPSIRTALHRFREGMVSPEEQLRWSWLAFILAMACWDDDALRAVAELHVNLARRTGALAVLPLALSSRILLHFFEGDLDEAAALVDEVTTITTATGMRITNYGALALAAWQGREEEAEQIGAAAIIEATARGEGVGLTNVQWTRAVLYNGLGRYTDARDAAVAASSDSPVPGAAAQWAPVELVEAAVRCGDITLATRALEQLLQSTHASRSAWARGIEARSRALLASREQADHLYREAIERLNGTRLRSEAARAHLLYGEWLRRERRRLEARQHLSRAHDMFDAIGMDAFARRAAAELRATGKNARRRSVETTGDLTPREWQIARLAREGLSNPEIATRLFMSPRTVEYHLHKVFAKRGITSRVELRAALADDIRTPGFSG</sequence>
<dbReference type="GO" id="GO:0004016">
    <property type="term" value="F:adenylate cyclase activity"/>
    <property type="evidence" value="ECO:0007669"/>
    <property type="project" value="TreeGrafter"/>
</dbReference>
<dbReference type="GO" id="GO:0006355">
    <property type="term" value="P:regulation of DNA-templated transcription"/>
    <property type="evidence" value="ECO:0007669"/>
    <property type="project" value="InterPro"/>
</dbReference>
<dbReference type="PANTHER" id="PTHR16305">
    <property type="entry name" value="TESTICULAR SOLUBLE ADENYLYL CYCLASE"/>
    <property type="match status" value="1"/>
</dbReference>
<evidence type="ECO:0000256" key="1">
    <source>
        <dbReference type="ARBA" id="ARBA00022741"/>
    </source>
</evidence>
<dbReference type="Gene3D" id="1.10.10.10">
    <property type="entry name" value="Winged helix-like DNA-binding domain superfamily/Winged helix DNA-binding domain"/>
    <property type="match status" value="1"/>
</dbReference>
<evidence type="ECO:0000313" key="4">
    <source>
        <dbReference type="EMBL" id="TDO32547.1"/>
    </source>
</evidence>
<dbReference type="Gene3D" id="3.40.50.300">
    <property type="entry name" value="P-loop containing nucleotide triphosphate hydrolases"/>
    <property type="match status" value="1"/>
</dbReference>
<dbReference type="Proteomes" id="UP000294901">
    <property type="component" value="Unassembled WGS sequence"/>
</dbReference>
<dbReference type="Pfam" id="PF00196">
    <property type="entry name" value="GerE"/>
    <property type="match status" value="1"/>
</dbReference>
<dbReference type="InterPro" id="IPR003593">
    <property type="entry name" value="AAA+_ATPase"/>
</dbReference>
<dbReference type="CDD" id="cd06170">
    <property type="entry name" value="LuxR_C_like"/>
    <property type="match status" value="1"/>
</dbReference>
<dbReference type="RefSeq" id="WP_275409018.1">
    <property type="nucleotide sequence ID" value="NZ_BOMD01000033.1"/>
</dbReference>
<dbReference type="AlphaFoldDB" id="A0A4R6JBB3"/>
<protein>
    <submittedName>
        <fullName evidence="4">Regulatory LuxR family protein</fullName>
    </submittedName>
</protein>
<evidence type="ECO:0000259" key="3">
    <source>
        <dbReference type="PROSITE" id="PS50043"/>
    </source>
</evidence>
<dbReference type="InterPro" id="IPR000792">
    <property type="entry name" value="Tscrpt_reg_LuxR_C"/>
</dbReference>
<dbReference type="InterPro" id="IPR027417">
    <property type="entry name" value="P-loop_NTPase"/>
</dbReference>
<comment type="caution">
    <text evidence="4">The sequence shown here is derived from an EMBL/GenBank/DDBJ whole genome shotgun (WGS) entry which is preliminary data.</text>
</comment>
<dbReference type="PRINTS" id="PR00038">
    <property type="entry name" value="HTHLUXR"/>
</dbReference>
<proteinExistence type="predicted"/>
<keyword evidence="1" id="KW-0547">Nucleotide-binding</keyword>
<evidence type="ECO:0000313" key="5">
    <source>
        <dbReference type="Proteomes" id="UP000294901"/>
    </source>
</evidence>
<dbReference type="Pfam" id="PF13191">
    <property type="entry name" value="AAA_16"/>
    <property type="match status" value="1"/>
</dbReference>